<accession>A0A1E7LJ94</accession>
<dbReference type="OrthoDB" id="3622772at2"/>
<dbReference type="RefSeq" id="WP_070203835.1">
    <property type="nucleotide sequence ID" value="NZ_LJGZ01000103.1"/>
</dbReference>
<gene>
    <name evidence="2" type="ORF">AN221_32280</name>
</gene>
<keyword evidence="3" id="KW-1185">Reference proteome</keyword>
<evidence type="ECO:0000313" key="2">
    <source>
        <dbReference type="EMBL" id="OEV16292.1"/>
    </source>
</evidence>
<feature type="domain" description="Gp28/Gp37-like" evidence="1">
    <location>
        <begin position="8"/>
        <end position="359"/>
    </location>
</feature>
<dbReference type="EMBL" id="LJGZ01000103">
    <property type="protein sequence ID" value="OEV16292.1"/>
    <property type="molecule type" value="Genomic_DNA"/>
</dbReference>
<proteinExistence type="predicted"/>
<dbReference type="AlphaFoldDB" id="A0A1E7LJ94"/>
<dbReference type="Proteomes" id="UP000175971">
    <property type="component" value="Unassembled WGS sequence"/>
</dbReference>
<evidence type="ECO:0000313" key="3">
    <source>
        <dbReference type="Proteomes" id="UP000175971"/>
    </source>
</evidence>
<comment type="caution">
    <text evidence="2">The sequence shown here is derived from an EMBL/GenBank/DDBJ whole genome shotgun (WGS) entry which is preliminary data.</text>
</comment>
<organism evidence="2 3">
    <name type="scientific">Streptomyces nanshensis</name>
    <dbReference type="NCBI Taxonomy" id="518642"/>
    <lineage>
        <taxon>Bacteria</taxon>
        <taxon>Bacillati</taxon>
        <taxon>Actinomycetota</taxon>
        <taxon>Actinomycetes</taxon>
        <taxon>Kitasatosporales</taxon>
        <taxon>Streptomycetaceae</taxon>
        <taxon>Streptomyces</taxon>
    </lineage>
</organism>
<dbReference type="Pfam" id="PF14594">
    <property type="entry name" value="Sipho_Gp37"/>
    <property type="match status" value="1"/>
</dbReference>
<protein>
    <recommendedName>
        <fullName evidence="1">Gp28/Gp37-like domain-containing protein</fullName>
    </recommendedName>
</protein>
<evidence type="ECO:0000259" key="1">
    <source>
        <dbReference type="Pfam" id="PF14594"/>
    </source>
</evidence>
<name>A0A1E7LJ94_9ACTN</name>
<dbReference type="InterPro" id="IPR029432">
    <property type="entry name" value="Gp28/Gp37-like_dom"/>
</dbReference>
<sequence>MPSTALRVYVRNPALERIGQVDDYTSLTVMPRYNAIGSFVLEISADSGKANLMAEGNGLIIRTADGTLVDSGPIRTVDWSRSKDDSGAGKLTVGGVSDTEVLARYTCWPAPGSAIGSQADAVYKISATVAETAMRTLVNANAGPGALAARKNPLLTLAANGNRGPTITRQLNQFDSLLAVLTDIANAAGLGFRVVQVESGLQFQVYEPADLSGTARFAFDLGNLTDANYTTTPPTCTRAVVVSGGQSTPRVCKTVDRADPLFPGLLIEQFVDLTSVDTASVDLVAQMDQAAEEALAAGAGQGSLAISPIDIPLLQYGRDYSVGDTVSAKVRDSWMTDVVREVTLSCTAGDGTTVKAAVGSTDGDGTVARIYKYLAQVKKDVGRLKTRKAA</sequence>
<reference evidence="2 3" key="1">
    <citation type="journal article" date="2016" name="Front. Microbiol.">
        <title>Comparative Genomics Analysis of Streptomyces Species Reveals Their Adaptation to the Marine Environment and Their Diversity at the Genomic Level.</title>
        <authorList>
            <person name="Tian X."/>
            <person name="Zhang Z."/>
            <person name="Yang T."/>
            <person name="Chen M."/>
            <person name="Li J."/>
            <person name="Chen F."/>
            <person name="Yang J."/>
            <person name="Li W."/>
            <person name="Zhang B."/>
            <person name="Zhang Z."/>
            <person name="Wu J."/>
            <person name="Zhang C."/>
            <person name="Long L."/>
            <person name="Xiao J."/>
        </authorList>
    </citation>
    <scope>NUCLEOTIDE SEQUENCE [LARGE SCALE GENOMIC DNA]</scope>
    <source>
        <strain evidence="2 3">SCSIO M10372</strain>
    </source>
</reference>
<dbReference type="PATRIC" id="fig|518642.7.peg.2639"/>